<sequence length="73" mass="7872">MTHGGDSDSTGAIAGNLLGLLYPQEVMAHPWRREIECADVMERLARDIGACLRNPAVCDDEAPGGIEERYPGC</sequence>
<name>A0A017HI87_9RHOB</name>
<dbReference type="SUPFAM" id="SSF101478">
    <property type="entry name" value="ADP-ribosylglycohydrolase"/>
    <property type="match status" value="1"/>
</dbReference>
<organism evidence="1 2">
    <name type="scientific">Rubellimicrobium mesophilum DSM 19309</name>
    <dbReference type="NCBI Taxonomy" id="442562"/>
    <lineage>
        <taxon>Bacteria</taxon>
        <taxon>Pseudomonadati</taxon>
        <taxon>Pseudomonadota</taxon>
        <taxon>Alphaproteobacteria</taxon>
        <taxon>Rhodobacterales</taxon>
        <taxon>Roseobacteraceae</taxon>
        <taxon>Rubellimicrobium</taxon>
    </lineage>
</organism>
<evidence type="ECO:0000313" key="1">
    <source>
        <dbReference type="EMBL" id="EYD74036.1"/>
    </source>
</evidence>
<dbReference type="AlphaFoldDB" id="A0A017HI87"/>
<dbReference type="EMBL" id="AOSK01000124">
    <property type="protein sequence ID" value="EYD74036.1"/>
    <property type="molecule type" value="Genomic_DNA"/>
</dbReference>
<dbReference type="STRING" id="442562.Rumeso_04407"/>
<dbReference type="Proteomes" id="UP000019666">
    <property type="component" value="Unassembled WGS sequence"/>
</dbReference>
<dbReference type="Gene3D" id="1.10.4080.10">
    <property type="entry name" value="ADP-ribosylation/Crystallin J1"/>
    <property type="match status" value="1"/>
</dbReference>
<dbReference type="HOGENOM" id="CLU_2702537_0_0_5"/>
<accession>A0A017HI87</accession>
<evidence type="ECO:0000313" key="2">
    <source>
        <dbReference type="Proteomes" id="UP000019666"/>
    </source>
</evidence>
<reference evidence="1 2" key="1">
    <citation type="submission" date="2013-02" db="EMBL/GenBank/DDBJ databases">
        <authorList>
            <person name="Fiebig A."/>
            <person name="Goeker M."/>
            <person name="Klenk H.-P.P."/>
        </authorList>
    </citation>
    <scope>NUCLEOTIDE SEQUENCE [LARGE SCALE GENOMIC DNA]</scope>
    <source>
        <strain evidence="1 2">DSM 19309</strain>
    </source>
</reference>
<keyword evidence="2" id="KW-1185">Reference proteome</keyword>
<protein>
    <recommendedName>
        <fullName evidence="3">ADP-ribosylglycohydrolase</fullName>
    </recommendedName>
</protein>
<gene>
    <name evidence="1" type="ORF">Rumeso_04407</name>
</gene>
<dbReference type="InterPro" id="IPR036705">
    <property type="entry name" value="Ribosyl_crysJ1_sf"/>
</dbReference>
<proteinExistence type="predicted"/>
<comment type="caution">
    <text evidence="1">The sequence shown here is derived from an EMBL/GenBank/DDBJ whole genome shotgun (WGS) entry which is preliminary data.</text>
</comment>
<evidence type="ECO:0008006" key="3">
    <source>
        <dbReference type="Google" id="ProtNLM"/>
    </source>
</evidence>